<dbReference type="Gene3D" id="3.40.50.10260">
    <property type="entry name" value="YjeF N-terminal domain"/>
    <property type="match status" value="1"/>
</dbReference>
<comment type="catalytic activity">
    <reaction evidence="15 17 19">
        <text>(6S)-NADHX + ADP = AMP + phosphate + NADH + H(+)</text>
        <dbReference type="Rhea" id="RHEA:32223"/>
        <dbReference type="ChEBI" id="CHEBI:15378"/>
        <dbReference type="ChEBI" id="CHEBI:43474"/>
        <dbReference type="ChEBI" id="CHEBI:57945"/>
        <dbReference type="ChEBI" id="CHEBI:64074"/>
        <dbReference type="ChEBI" id="CHEBI:456215"/>
        <dbReference type="ChEBI" id="CHEBI:456216"/>
        <dbReference type="EC" id="4.2.1.136"/>
    </reaction>
</comment>
<feature type="binding site" evidence="17">
    <location>
        <position position="425"/>
    </location>
    <ligand>
        <name>(6S)-NADPHX</name>
        <dbReference type="ChEBI" id="CHEBI:64076"/>
    </ligand>
</feature>
<evidence type="ECO:0000256" key="11">
    <source>
        <dbReference type="ARBA" id="ARBA00023235"/>
    </source>
</evidence>
<evidence type="ECO:0000256" key="5">
    <source>
        <dbReference type="ARBA" id="ARBA00022723"/>
    </source>
</evidence>
<comment type="catalytic activity">
    <reaction evidence="2 18 19">
        <text>(6R)-NADPHX = (6S)-NADPHX</text>
        <dbReference type="Rhea" id="RHEA:32227"/>
        <dbReference type="ChEBI" id="CHEBI:64076"/>
        <dbReference type="ChEBI" id="CHEBI:64077"/>
        <dbReference type="EC" id="5.1.99.6"/>
    </reaction>
</comment>
<evidence type="ECO:0000259" key="20">
    <source>
        <dbReference type="PROSITE" id="PS51383"/>
    </source>
</evidence>
<protein>
    <recommendedName>
        <fullName evidence="19">Bifunctional NAD(P)H-hydrate repair enzyme</fullName>
    </recommendedName>
    <alternativeName>
        <fullName evidence="19">Nicotinamide nucleotide repair protein</fullName>
    </alternativeName>
    <domain>
        <recommendedName>
            <fullName evidence="19">ADP-dependent (S)-NAD(P)H-hydrate dehydratase</fullName>
            <ecNumber evidence="19">4.2.1.136</ecNumber>
        </recommendedName>
        <alternativeName>
            <fullName evidence="19">ADP-dependent NAD(P)HX dehydratase</fullName>
        </alternativeName>
    </domain>
    <domain>
        <recommendedName>
            <fullName evidence="19">NAD(P)H-hydrate epimerase</fullName>
            <ecNumber evidence="19">5.1.99.6</ecNumber>
        </recommendedName>
    </domain>
</protein>
<evidence type="ECO:0000313" key="23">
    <source>
        <dbReference type="Proteomes" id="UP000639859"/>
    </source>
</evidence>
<dbReference type="InterPro" id="IPR004443">
    <property type="entry name" value="YjeF_N_dom"/>
</dbReference>
<comment type="catalytic activity">
    <reaction evidence="16 17 19">
        <text>(6S)-NADPHX + ADP = AMP + phosphate + NADPH + H(+)</text>
        <dbReference type="Rhea" id="RHEA:32235"/>
        <dbReference type="ChEBI" id="CHEBI:15378"/>
        <dbReference type="ChEBI" id="CHEBI:43474"/>
        <dbReference type="ChEBI" id="CHEBI:57783"/>
        <dbReference type="ChEBI" id="CHEBI:64076"/>
        <dbReference type="ChEBI" id="CHEBI:456215"/>
        <dbReference type="ChEBI" id="CHEBI:456216"/>
        <dbReference type="EC" id="4.2.1.136"/>
    </reaction>
</comment>
<gene>
    <name evidence="17" type="primary">nnrD</name>
    <name evidence="18" type="synonym">nnrE</name>
    <name evidence="22" type="ORF">I4Q42_05350</name>
</gene>
<comment type="subunit">
    <text evidence="17">Homotetramer.</text>
</comment>
<comment type="function">
    <text evidence="17">Catalyzes the dehydration of the S-form of NAD(P)HX at the expense of ADP, which is converted to AMP. Together with NAD(P)HX epimerase, which catalyzes the epimerization of the S- and R-forms, the enzyme allows the repair of both epimers of NAD(P)HX, a damaged form of NAD(P)H that is a result of enzymatic or heat-dependent hydration.</text>
</comment>
<dbReference type="InterPro" id="IPR030677">
    <property type="entry name" value="Nnr"/>
</dbReference>
<keyword evidence="10 17" id="KW-0520">NAD</keyword>
<dbReference type="PIRSF" id="PIRSF017184">
    <property type="entry name" value="Nnr"/>
    <property type="match status" value="1"/>
</dbReference>
<dbReference type="SUPFAM" id="SSF53613">
    <property type="entry name" value="Ribokinase-like"/>
    <property type="match status" value="1"/>
</dbReference>
<feature type="domain" description="YjeF N-terminal" evidence="21">
    <location>
        <begin position="11"/>
        <end position="206"/>
    </location>
</feature>
<dbReference type="Proteomes" id="UP000639859">
    <property type="component" value="Unassembled WGS sequence"/>
</dbReference>
<dbReference type="PROSITE" id="PS51385">
    <property type="entry name" value="YJEF_N"/>
    <property type="match status" value="1"/>
</dbReference>
<feature type="binding site" evidence="17">
    <location>
        <position position="424"/>
    </location>
    <ligand>
        <name>AMP</name>
        <dbReference type="ChEBI" id="CHEBI:456215"/>
    </ligand>
</feature>
<dbReference type="NCBIfam" id="TIGR00196">
    <property type="entry name" value="yjeF_cterm"/>
    <property type="match status" value="1"/>
</dbReference>
<reference evidence="22 23" key="1">
    <citation type="submission" date="2020-11" db="EMBL/GenBank/DDBJ databases">
        <title>genome sequence of strain KACC 18849.</title>
        <authorList>
            <person name="Gao J."/>
            <person name="Zhang X."/>
        </authorList>
    </citation>
    <scope>NUCLEOTIDE SEQUENCE [LARGE SCALE GENOMIC DNA]</scope>
    <source>
        <strain evidence="22 23">KACC 18849</strain>
    </source>
</reference>
<evidence type="ECO:0000256" key="10">
    <source>
        <dbReference type="ARBA" id="ARBA00023027"/>
    </source>
</evidence>
<keyword evidence="13" id="KW-0511">Multifunctional enzyme</keyword>
<evidence type="ECO:0000256" key="12">
    <source>
        <dbReference type="ARBA" id="ARBA00023239"/>
    </source>
</evidence>
<feature type="binding site" evidence="18">
    <location>
        <position position="58"/>
    </location>
    <ligand>
        <name>K(+)</name>
        <dbReference type="ChEBI" id="CHEBI:29103"/>
    </ligand>
</feature>
<evidence type="ECO:0000256" key="6">
    <source>
        <dbReference type="ARBA" id="ARBA00022741"/>
    </source>
</evidence>
<evidence type="ECO:0000256" key="14">
    <source>
        <dbReference type="ARBA" id="ARBA00025153"/>
    </source>
</evidence>
<feature type="binding site" evidence="18">
    <location>
        <begin position="57"/>
        <end position="61"/>
    </location>
    <ligand>
        <name>(6S)-NADPHX</name>
        <dbReference type="ChEBI" id="CHEBI:64076"/>
    </ligand>
</feature>
<feature type="binding site" evidence="17">
    <location>
        <position position="247"/>
    </location>
    <ligand>
        <name>(6S)-NADPHX</name>
        <dbReference type="ChEBI" id="CHEBI:64076"/>
    </ligand>
</feature>
<name>A0ABS0SUM8_9CAUL</name>
<dbReference type="Pfam" id="PF01256">
    <property type="entry name" value="Carb_kinase"/>
    <property type="match status" value="1"/>
</dbReference>
<dbReference type="InterPro" id="IPR036652">
    <property type="entry name" value="YjeF_N_dom_sf"/>
</dbReference>
<comment type="similarity">
    <text evidence="17">Belongs to the NnrD/CARKD family.</text>
</comment>
<keyword evidence="5 18" id="KW-0479">Metal-binding</keyword>
<comment type="catalytic activity">
    <reaction evidence="1 18 19">
        <text>(6R)-NADHX = (6S)-NADHX</text>
        <dbReference type="Rhea" id="RHEA:32215"/>
        <dbReference type="ChEBI" id="CHEBI:64074"/>
        <dbReference type="ChEBI" id="CHEBI:64075"/>
        <dbReference type="EC" id="5.1.99.6"/>
    </reaction>
</comment>
<evidence type="ECO:0000256" key="18">
    <source>
        <dbReference type="HAMAP-Rule" id="MF_01966"/>
    </source>
</evidence>
<sequence>MPRHIMSVTEMKAADAAAVAAGTPATTLMERAGQGAADAIRARWARRPVVIWCGPGDNGGDGYVIARHLRRRGWPVRVEALAPPASTSCRWAAERWRSEVHALNPAVTPADLYIDALFGAGLSRPLEGAADDLARAAEGLSARIVAIDTPSGIHGDTGRPIDGRALAAALTVTFHRRKPAHVLAPGRAACGEVEVIDIGLTDVAAGTLFENDPSLWGARFPWPSTDAHKHARGRLLVVSGEAWSTGAARLSARAGLRIGAGVVTLLSPPGALAINAAHLEAVMLAPFETDAELAERAANAAAAVIGPAAGLGEATARNLTALAGTGAALVVDADALTSFAHAPDQLFARLDRDDVLTPHPGEFERLFPGLLKSAPERIAAARQAARQAGAIVLLKGPDTVIAAPDGRAAVNLNGAPWLATAGSGDVLAGFIAGLAAQGMDSFDAACAGAWIHAECGAAHGPGLIAEDLPGLAPAVLKRLWDQRANPLP</sequence>
<dbReference type="EMBL" id="JADWOX010000002">
    <property type="protein sequence ID" value="MBI1683091.1"/>
    <property type="molecule type" value="Genomic_DNA"/>
</dbReference>
<dbReference type="HAMAP" id="MF_01965">
    <property type="entry name" value="NADHX_dehydratase"/>
    <property type="match status" value="1"/>
</dbReference>
<feature type="binding site" evidence="18">
    <location>
        <position position="148"/>
    </location>
    <ligand>
        <name>(6S)-NADPHX</name>
        <dbReference type="ChEBI" id="CHEBI:64076"/>
    </ligand>
</feature>
<comment type="similarity">
    <text evidence="4 19">In the C-terminal section; belongs to the NnrD/CARKD family.</text>
</comment>
<dbReference type="CDD" id="cd01171">
    <property type="entry name" value="YXKO-related"/>
    <property type="match status" value="1"/>
</dbReference>
<keyword evidence="23" id="KW-1185">Reference proteome</keyword>
<comment type="cofactor">
    <cofactor evidence="18 19">
        <name>K(+)</name>
        <dbReference type="ChEBI" id="CHEBI:29103"/>
    </cofactor>
    <text evidence="18 19">Binds 1 potassium ion per subunit.</text>
</comment>
<evidence type="ECO:0000256" key="1">
    <source>
        <dbReference type="ARBA" id="ARBA00000013"/>
    </source>
</evidence>
<keyword evidence="12 17" id="KW-0456">Lyase</keyword>
<dbReference type="InterPro" id="IPR029056">
    <property type="entry name" value="Ribokinase-like"/>
</dbReference>
<dbReference type="PROSITE" id="PS01050">
    <property type="entry name" value="YJEF_C_2"/>
    <property type="match status" value="1"/>
</dbReference>
<dbReference type="PANTHER" id="PTHR12592:SF0">
    <property type="entry name" value="ATP-DEPENDENT (S)-NAD(P)H-HYDRATE DEHYDRATASE"/>
    <property type="match status" value="1"/>
</dbReference>
<dbReference type="PANTHER" id="PTHR12592">
    <property type="entry name" value="ATP-DEPENDENT (S)-NAD(P)H-HYDRATE DEHYDRATASE FAMILY MEMBER"/>
    <property type="match status" value="1"/>
</dbReference>
<comment type="function">
    <text evidence="14 19">Bifunctional enzyme that catalyzes the epimerization of the S- and R-forms of NAD(P)HX and the dehydration of the S-form of NAD(P)HX at the expense of ADP, which is converted to AMP. This allows the repair of both epimers of NAD(P)HX, a damaged form of NAD(P)H that is a result of enzymatic or heat-dependent hydration.</text>
</comment>
<dbReference type="PROSITE" id="PS51383">
    <property type="entry name" value="YJEF_C_3"/>
    <property type="match status" value="1"/>
</dbReference>
<dbReference type="Pfam" id="PF03853">
    <property type="entry name" value="YjeF_N"/>
    <property type="match status" value="1"/>
</dbReference>
<comment type="caution">
    <text evidence="17">Lacks conserved residue(s) required for the propagation of feature annotation.</text>
</comment>
<comment type="similarity">
    <text evidence="3 19">In the N-terminal section; belongs to the NnrE/AIBP family.</text>
</comment>
<dbReference type="InterPro" id="IPR017953">
    <property type="entry name" value="Carbohydrate_kinase_pred_CS"/>
</dbReference>
<evidence type="ECO:0000259" key="21">
    <source>
        <dbReference type="PROSITE" id="PS51385"/>
    </source>
</evidence>
<dbReference type="RefSeq" id="WP_198575177.1">
    <property type="nucleotide sequence ID" value="NZ_JADWOX010000002.1"/>
</dbReference>
<keyword evidence="7 17" id="KW-0067">ATP-binding</keyword>
<dbReference type="SUPFAM" id="SSF64153">
    <property type="entry name" value="YjeF N-terminal domain-like"/>
    <property type="match status" value="1"/>
</dbReference>
<evidence type="ECO:0000256" key="3">
    <source>
        <dbReference type="ARBA" id="ARBA00006001"/>
    </source>
</evidence>
<evidence type="ECO:0000256" key="19">
    <source>
        <dbReference type="PIRNR" id="PIRNR017184"/>
    </source>
</evidence>
<keyword evidence="6 17" id="KW-0547">Nucleotide-binding</keyword>
<evidence type="ECO:0000256" key="17">
    <source>
        <dbReference type="HAMAP-Rule" id="MF_01965"/>
    </source>
</evidence>
<evidence type="ECO:0000256" key="15">
    <source>
        <dbReference type="ARBA" id="ARBA00048238"/>
    </source>
</evidence>
<comment type="cofactor">
    <cofactor evidence="17">
        <name>Mg(2+)</name>
        <dbReference type="ChEBI" id="CHEBI:18420"/>
    </cofactor>
</comment>
<keyword evidence="8 17" id="KW-0521">NADP</keyword>
<feature type="binding site" evidence="18">
    <location>
        <position position="115"/>
    </location>
    <ligand>
        <name>K(+)</name>
        <dbReference type="ChEBI" id="CHEBI:29103"/>
    </ligand>
</feature>
<evidence type="ECO:0000256" key="4">
    <source>
        <dbReference type="ARBA" id="ARBA00009524"/>
    </source>
</evidence>
<proteinExistence type="inferred from homology"/>
<accession>A0ABS0SUM8</accession>
<evidence type="ECO:0000256" key="8">
    <source>
        <dbReference type="ARBA" id="ARBA00022857"/>
    </source>
</evidence>
<evidence type="ECO:0000256" key="16">
    <source>
        <dbReference type="ARBA" id="ARBA00049209"/>
    </source>
</evidence>
<evidence type="ECO:0000256" key="2">
    <source>
        <dbReference type="ARBA" id="ARBA00000909"/>
    </source>
</evidence>
<evidence type="ECO:0000313" key="22">
    <source>
        <dbReference type="EMBL" id="MBI1683091.1"/>
    </source>
</evidence>
<dbReference type="EC" id="4.2.1.136" evidence="19"/>
<comment type="similarity">
    <text evidence="18">Belongs to the NnrE/AIBP family.</text>
</comment>
<feature type="binding site" evidence="17">
    <location>
        <begin position="395"/>
        <end position="399"/>
    </location>
    <ligand>
        <name>AMP</name>
        <dbReference type="ChEBI" id="CHEBI:456215"/>
    </ligand>
</feature>
<evidence type="ECO:0000256" key="7">
    <source>
        <dbReference type="ARBA" id="ARBA00022840"/>
    </source>
</evidence>
<dbReference type="NCBIfam" id="TIGR00197">
    <property type="entry name" value="yjeF_nterm"/>
    <property type="match status" value="1"/>
</dbReference>
<comment type="caution">
    <text evidence="22">The sequence shown here is derived from an EMBL/GenBank/DDBJ whole genome shotgun (WGS) entry which is preliminary data.</text>
</comment>
<feature type="binding site" evidence="18">
    <location>
        <begin position="119"/>
        <end position="125"/>
    </location>
    <ligand>
        <name>(6S)-NADPHX</name>
        <dbReference type="ChEBI" id="CHEBI:64076"/>
    </ligand>
</feature>
<comment type="function">
    <text evidence="18">Catalyzes the epimerization of the S- and R-forms of NAD(P)HX, a damaged form of NAD(P)H that is a result of enzymatic or heat-dependent hydration. This is a prerequisite for the S-specific NAD(P)H-hydrate dehydratase to allow the repair of both epimers of NAD(P)HX.</text>
</comment>
<dbReference type="InterPro" id="IPR000631">
    <property type="entry name" value="CARKD"/>
</dbReference>
<keyword evidence="9 18" id="KW-0630">Potassium</keyword>
<organism evidence="22 23">
    <name type="scientific">Caulobacter hibisci</name>
    <dbReference type="NCBI Taxonomy" id="2035993"/>
    <lineage>
        <taxon>Bacteria</taxon>
        <taxon>Pseudomonadati</taxon>
        <taxon>Pseudomonadota</taxon>
        <taxon>Alphaproteobacteria</taxon>
        <taxon>Caulobacterales</taxon>
        <taxon>Caulobacteraceae</taxon>
        <taxon>Caulobacter</taxon>
    </lineage>
</organism>
<evidence type="ECO:0000256" key="13">
    <source>
        <dbReference type="ARBA" id="ARBA00023268"/>
    </source>
</evidence>
<dbReference type="HAMAP" id="MF_01966">
    <property type="entry name" value="NADHX_epimerase"/>
    <property type="match status" value="1"/>
</dbReference>
<feature type="binding site" evidence="18">
    <location>
        <position position="151"/>
    </location>
    <ligand>
        <name>K(+)</name>
        <dbReference type="ChEBI" id="CHEBI:29103"/>
    </ligand>
</feature>
<dbReference type="Gene3D" id="3.40.1190.20">
    <property type="match status" value="1"/>
</dbReference>
<dbReference type="EC" id="5.1.99.6" evidence="19"/>
<feature type="domain" description="YjeF C-terminal" evidence="20">
    <location>
        <begin position="212"/>
        <end position="479"/>
    </location>
</feature>
<evidence type="ECO:0000256" key="9">
    <source>
        <dbReference type="ARBA" id="ARBA00022958"/>
    </source>
</evidence>
<feature type="binding site" evidence="17">
    <location>
        <position position="359"/>
    </location>
    <ligand>
        <name>(6S)-NADPHX</name>
        <dbReference type="ChEBI" id="CHEBI:64076"/>
    </ligand>
</feature>
<keyword evidence="11 18" id="KW-0413">Isomerase</keyword>